<feature type="compositionally biased region" description="Low complexity" evidence="1">
    <location>
        <begin position="45"/>
        <end position="78"/>
    </location>
</feature>
<name>A0ABR3ZCA6_9PEZI</name>
<comment type="caution">
    <text evidence="2">The sequence shown here is derived from an EMBL/GenBank/DDBJ whole genome shotgun (WGS) entry which is preliminary data.</text>
</comment>
<gene>
    <name evidence="2" type="ORF">Sste5346_003817</name>
</gene>
<feature type="compositionally biased region" description="Basic and acidic residues" evidence="1">
    <location>
        <begin position="7"/>
        <end position="37"/>
    </location>
</feature>
<organism evidence="2 3">
    <name type="scientific">Sporothrix stenoceras</name>
    <dbReference type="NCBI Taxonomy" id="5173"/>
    <lineage>
        <taxon>Eukaryota</taxon>
        <taxon>Fungi</taxon>
        <taxon>Dikarya</taxon>
        <taxon>Ascomycota</taxon>
        <taxon>Pezizomycotina</taxon>
        <taxon>Sordariomycetes</taxon>
        <taxon>Sordariomycetidae</taxon>
        <taxon>Ophiostomatales</taxon>
        <taxon>Ophiostomataceae</taxon>
        <taxon>Sporothrix</taxon>
    </lineage>
</organism>
<sequence>MSGLNDEAVREGHDLIDGAEHEAKADPSDFKKVHHVGETGGSILPDDSAAASTDKPAATSSKSTAAAGGSSAAAGSTGQAHQSPGEFLEQKLNELKQSQPGEFLESKLNELKDTFGQAKK</sequence>
<protein>
    <submittedName>
        <fullName evidence="2">Uncharacterized protein</fullName>
    </submittedName>
</protein>
<reference evidence="2 3" key="1">
    <citation type="journal article" date="2024" name="IMA Fungus">
        <title>IMA Genome - F19 : A genome assembly and annotation guide to empower mycologists, including annotated draft genome sequences of Ceratocystis pirilliformis, Diaporthe australafricana, Fusarium ophioides, Paecilomyces lecythidis, and Sporothrix stenoceras.</title>
        <authorList>
            <person name="Aylward J."/>
            <person name="Wilson A.M."/>
            <person name="Visagie C.M."/>
            <person name="Spraker J."/>
            <person name="Barnes I."/>
            <person name="Buitendag C."/>
            <person name="Ceriani C."/>
            <person name="Del Mar Angel L."/>
            <person name="du Plessis D."/>
            <person name="Fuchs T."/>
            <person name="Gasser K."/>
            <person name="Kramer D."/>
            <person name="Li W."/>
            <person name="Munsamy K."/>
            <person name="Piso A."/>
            <person name="Price J.L."/>
            <person name="Sonnekus B."/>
            <person name="Thomas C."/>
            <person name="van der Nest A."/>
            <person name="van Dijk A."/>
            <person name="van Heerden A."/>
            <person name="van Vuuren N."/>
            <person name="Yilmaz N."/>
            <person name="Duong T.A."/>
            <person name="van der Merwe N.A."/>
            <person name="Wingfield M.J."/>
            <person name="Wingfield B.D."/>
        </authorList>
    </citation>
    <scope>NUCLEOTIDE SEQUENCE [LARGE SCALE GENOMIC DNA]</scope>
    <source>
        <strain evidence="2 3">CMW 5346</strain>
    </source>
</reference>
<dbReference type="Proteomes" id="UP001583186">
    <property type="component" value="Unassembled WGS sequence"/>
</dbReference>
<evidence type="ECO:0000313" key="3">
    <source>
        <dbReference type="Proteomes" id="UP001583186"/>
    </source>
</evidence>
<accession>A0ABR3ZCA6</accession>
<keyword evidence="3" id="KW-1185">Reference proteome</keyword>
<feature type="compositionally biased region" description="Basic and acidic residues" evidence="1">
    <location>
        <begin position="104"/>
        <end position="113"/>
    </location>
</feature>
<evidence type="ECO:0000256" key="1">
    <source>
        <dbReference type="SAM" id="MobiDB-lite"/>
    </source>
</evidence>
<feature type="region of interest" description="Disordered" evidence="1">
    <location>
        <begin position="1"/>
        <end position="120"/>
    </location>
</feature>
<evidence type="ECO:0000313" key="2">
    <source>
        <dbReference type="EMBL" id="KAL1897965.1"/>
    </source>
</evidence>
<proteinExistence type="predicted"/>
<dbReference type="EMBL" id="JAWCUI010000017">
    <property type="protein sequence ID" value="KAL1897965.1"/>
    <property type="molecule type" value="Genomic_DNA"/>
</dbReference>